<evidence type="ECO:0000256" key="8">
    <source>
        <dbReference type="SAM" id="Phobius"/>
    </source>
</evidence>
<dbReference type="Proteomes" id="UP000194003">
    <property type="component" value="Unassembled WGS sequence"/>
</dbReference>
<comment type="similarity">
    <text evidence="2">Belongs to the CPA3 antiporters (TC 2.A.63) subunit F family.</text>
</comment>
<feature type="transmembrane region" description="Helical" evidence="8">
    <location>
        <begin position="59"/>
        <end position="82"/>
    </location>
</feature>
<dbReference type="Pfam" id="PF04066">
    <property type="entry name" value="MrpF_PhaF"/>
    <property type="match status" value="1"/>
</dbReference>
<evidence type="ECO:0000256" key="5">
    <source>
        <dbReference type="ARBA" id="ARBA00022692"/>
    </source>
</evidence>
<dbReference type="GO" id="GO:0015385">
    <property type="term" value="F:sodium:proton antiporter activity"/>
    <property type="evidence" value="ECO:0007669"/>
    <property type="project" value="TreeGrafter"/>
</dbReference>
<accession>A0A1Y2K3X7</accession>
<keyword evidence="7 8" id="KW-0472">Membrane</keyword>
<organism evidence="9 10">
    <name type="scientific">Magnetofaba australis IT-1</name>
    <dbReference type="NCBI Taxonomy" id="1434232"/>
    <lineage>
        <taxon>Bacteria</taxon>
        <taxon>Pseudomonadati</taxon>
        <taxon>Pseudomonadota</taxon>
        <taxon>Magnetococcia</taxon>
        <taxon>Magnetococcales</taxon>
        <taxon>Magnetococcaceae</taxon>
        <taxon>Magnetofaba</taxon>
    </lineage>
</organism>
<dbReference type="InterPro" id="IPR007208">
    <property type="entry name" value="MrpF/PhaF-like"/>
</dbReference>
<dbReference type="STRING" id="1434232.MAIT1_03675"/>
<keyword evidence="5 8" id="KW-0812">Transmembrane</keyword>
<keyword evidence="3" id="KW-0813">Transport</keyword>
<evidence type="ECO:0000313" key="10">
    <source>
        <dbReference type="Proteomes" id="UP000194003"/>
    </source>
</evidence>
<protein>
    <submittedName>
        <fullName evidence="9">Putative multiple resistance and pH regulation protein F</fullName>
    </submittedName>
</protein>
<comment type="subcellular location">
    <subcellularLocation>
        <location evidence="1">Cell membrane</location>
        <topology evidence="1">Multi-pass membrane protein</topology>
    </subcellularLocation>
</comment>
<dbReference type="OrthoDB" id="9800226at2"/>
<evidence type="ECO:0000313" key="9">
    <source>
        <dbReference type="EMBL" id="OSM04067.1"/>
    </source>
</evidence>
<evidence type="ECO:0000256" key="3">
    <source>
        <dbReference type="ARBA" id="ARBA00022448"/>
    </source>
</evidence>
<dbReference type="PANTHER" id="PTHR34702:SF1">
    <property type="entry name" value="NA(+)_H(+) ANTIPORTER SUBUNIT F"/>
    <property type="match status" value="1"/>
</dbReference>
<dbReference type="AlphaFoldDB" id="A0A1Y2K3X7"/>
<evidence type="ECO:0000256" key="7">
    <source>
        <dbReference type="ARBA" id="ARBA00023136"/>
    </source>
</evidence>
<dbReference type="PANTHER" id="PTHR34702">
    <property type="entry name" value="NA(+)/H(+) ANTIPORTER SUBUNIT F1"/>
    <property type="match status" value="1"/>
</dbReference>
<sequence>MADLLIPVAGVLIAIALLLALYRFVCGPTTADRIAAFDVATVASIGGIALIALLAERAIYLDAALVYGLLSFLGVIVAARYLDRGL</sequence>
<keyword evidence="10" id="KW-1185">Reference proteome</keyword>
<evidence type="ECO:0000256" key="6">
    <source>
        <dbReference type="ARBA" id="ARBA00022989"/>
    </source>
</evidence>
<feature type="transmembrane region" description="Helical" evidence="8">
    <location>
        <begin position="34"/>
        <end position="53"/>
    </location>
</feature>
<dbReference type="GO" id="GO:0005886">
    <property type="term" value="C:plasma membrane"/>
    <property type="evidence" value="ECO:0007669"/>
    <property type="project" value="UniProtKB-SubCell"/>
</dbReference>
<keyword evidence="6 8" id="KW-1133">Transmembrane helix</keyword>
<keyword evidence="4" id="KW-1003">Cell membrane</keyword>
<evidence type="ECO:0000256" key="2">
    <source>
        <dbReference type="ARBA" id="ARBA00009212"/>
    </source>
</evidence>
<feature type="transmembrane region" description="Helical" evidence="8">
    <location>
        <begin position="6"/>
        <end position="25"/>
    </location>
</feature>
<dbReference type="EMBL" id="LVJN01000019">
    <property type="protein sequence ID" value="OSM04067.1"/>
    <property type="molecule type" value="Genomic_DNA"/>
</dbReference>
<comment type="caution">
    <text evidence="9">The sequence shown here is derived from an EMBL/GenBank/DDBJ whole genome shotgun (WGS) entry which is preliminary data.</text>
</comment>
<gene>
    <name evidence="9" type="ORF">MAIT1_03675</name>
</gene>
<name>A0A1Y2K3X7_9PROT</name>
<reference evidence="9 10" key="1">
    <citation type="journal article" date="2016" name="BMC Genomics">
        <title>Combined genomic and structural analyses of a cultured magnetotactic bacterium reveals its niche adaptation to a dynamic environment.</title>
        <authorList>
            <person name="Araujo A.C."/>
            <person name="Morillo V."/>
            <person name="Cypriano J."/>
            <person name="Teixeira L.C."/>
            <person name="Leao P."/>
            <person name="Lyra S."/>
            <person name="Almeida L.G."/>
            <person name="Bazylinski D.A."/>
            <person name="Vasconcellos A.T."/>
            <person name="Abreu F."/>
            <person name="Lins U."/>
        </authorList>
    </citation>
    <scope>NUCLEOTIDE SEQUENCE [LARGE SCALE GENOMIC DNA]</scope>
    <source>
        <strain evidence="9 10">IT-1</strain>
    </source>
</reference>
<evidence type="ECO:0000256" key="1">
    <source>
        <dbReference type="ARBA" id="ARBA00004651"/>
    </source>
</evidence>
<evidence type="ECO:0000256" key="4">
    <source>
        <dbReference type="ARBA" id="ARBA00022475"/>
    </source>
</evidence>
<proteinExistence type="inferred from homology"/>
<dbReference type="RefSeq" id="WP_085442179.1">
    <property type="nucleotide sequence ID" value="NZ_LVJN01000019.1"/>
</dbReference>